<accession>A0A558D989</accession>
<name>A0A558D989_9GAMM</name>
<organism evidence="1 2">
    <name type="scientific">Sedimenticola thiotaurini</name>
    <dbReference type="NCBI Taxonomy" id="1543721"/>
    <lineage>
        <taxon>Bacteria</taxon>
        <taxon>Pseudomonadati</taxon>
        <taxon>Pseudomonadota</taxon>
        <taxon>Gammaproteobacteria</taxon>
        <taxon>Chromatiales</taxon>
        <taxon>Sedimenticolaceae</taxon>
        <taxon>Sedimenticola</taxon>
    </lineage>
</organism>
<sequence length="372" mass="42089">MKRLTLCLFVLFSGLFILTTRAGIQIEVVDPLYFEKKHEVIFPWADAKLVTFEFEAVEGIEGGKQRAKELHNQFLQKIQGLPGGAILTFLTPEGQRIENYRFTVKQAAQQQKAQMSLWGRMFPDKSGDSLINVRLGLVEPPNGIQAAFESRIEMPRGEQPIRGFINDEITQKRIDFLTVKESNIAALADFLSGMAFYYKGAKKENSRAIQLLETAIRRLNSYIDNTLSQVDYSAASAAHLYIARAYFILADLEREKRKAHRLNAEQYATKAIDLNPYEPDPYTVLAVIRSATGHTTQEIAPLLKKAVLLAPGSLTASYNLALVNSGTGQLQDAIQRLEHVDYLQQQEQQPTYRELDKLQDKLRTINSDRQTH</sequence>
<reference evidence="1 2" key="1">
    <citation type="submission" date="2019-07" db="EMBL/GenBank/DDBJ databases">
        <title>The pathways for chlorine oxyanion respiration interact through the shared metabolite chlorate.</title>
        <authorList>
            <person name="Barnum T.P."/>
            <person name="Cheng Y."/>
            <person name="Hill K.A."/>
            <person name="Lucas L.N."/>
            <person name="Carlson H.K."/>
            <person name="Coates J.D."/>
        </authorList>
    </citation>
    <scope>NUCLEOTIDE SEQUENCE [LARGE SCALE GENOMIC DNA]</scope>
    <source>
        <strain evidence="1">BK-3</strain>
    </source>
</reference>
<dbReference type="Proteomes" id="UP000317355">
    <property type="component" value="Unassembled WGS sequence"/>
</dbReference>
<gene>
    <name evidence="1" type="ORF">FHK82_05865</name>
</gene>
<comment type="caution">
    <text evidence="1">The sequence shown here is derived from an EMBL/GenBank/DDBJ whole genome shotgun (WGS) entry which is preliminary data.</text>
</comment>
<protein>
    <submittedName>
        <fullName evidence="1">Uncharacterized protein</fullName>
    </submittedName>
</protein>
<evidence type="ECO:0000313" key="1">
    <source>
        <dbReference type="EMBL" id="TVT57526.1"/>
    </source>
</evidence>
<dbReference type="InterPro" id="IPR011990">
    <property type="entry name" value="TPR-like_helical_dom_sf"/>
</dbReference>
<dbReference type="EMBL" id="VMRY01000014">
    <property type="protein sequence ID" value="TVT57526.1"/>
    <property type="molecule type" value="Genomic_DNA"/>
</dbReference>
<dbReference type="AlphaFoldDB" id="A0A558D989"/>
<proteinExistence type="predicted"/>
<dbReference type="Gene3D" id="1.25.40.10">
    <property type="entry name" value="Tetratricopeptide repeat domain"/>
    <property type="match status" value="1"/>
</dbReference>
<dbReference type="SUPFAM" id="SSF48452">
    <property type="entry name" value="TPR-like"/>
    <property type="match status" value="1"/>
</dbReference>
<evidence type="ECO:0000313" key="2">
    <source>
        <dbReference type="Proteomes" id="UP000317355"/>
    </source>
</evidence>